<feature type="signal peptide" evidence="1">
    <location>
        <begin position="1"/>
        <end position="20"/>
    </location>
</feature>
<dbReference type="EMBL" id="QHKM01000001">
    <property type="protein sequence ID" value="RAK69738.1"/>
    <property type="molecule type" value="Genomic_DNA"/>
</dbReference>
<dbReference type="InterPro" id="IPR001763">
    <property type="entry name" value="Rhodanese-like_dom"/>
</dbReference>
<dbReference type="InterPro" id="IPR050229">
    <property type="entry name" value="GlpE_sulfurtransferase"/>
</dbReference>
<dbReference type="PANTHER" id="PTHR43031:SF16">
    <property type="entry name" value="OXIDOREDUCTASE"/>
    <property type="match status" value="1"/>
</dbReference>
<dbReference type="InterPro" id="IPR036873">
    <property type="entry name" value="Rhodanese-like_dom_sf"/>
</dbReference>
<reference evidence="4" key="1">
    <citation type="submission" date="2018-05" db="EMBL/GenBank/DDBJ databases">
        <authorList>
            <person name="Nie L."/>
        </authorList>
    </citation>
    <scope>NUCLEOTIDE SEQUENCE [LARGE SCALE GENOMIC DNA]</scope>
    <source>
        <strain evidence="4">NL</strain>
    </source>
</reference>
<dbReference type="PANTHER" id="PTHR43031">
    <property type="entry name" value="FAD-DEPENDENT OXIDOREDUCTASE"/>
    <property type="match status" value="1"/>
</dbReference>
<sequence length="175" mass="19346">MKRLLLMWSALLTLVGCGSAQTKAPDQGVSPAYATLLRTMYKSTVPTVSAAELAQLRQQRPGLALLDTRTPAEYNVSHLAGARFVDYEAFTAAAVRDLPREQPVVVYCSVGVRSERIGEQLRALGFRDVRNLYGGIFQWANEARPLVDAHGPTQRVHPYSALWGAWLTRGEKAYN</sequence>
<dbReference type="SMART" id="SM00450">
    <property type="entry name" value="RHOD"/>
    <property type="match status" value="1"/>
</dbReference>
<accession>A0A328BXB8</accession>
<dbReference type="AlphaFoldDB" id="A0A328BXB8"/>
<organism evidence="3 4">
    <name type="scientific">Hymenobacter edaphi</name>
    <dbReference type="NCBI Taxonomy" id="2211146"/>
    <lineage>
        <taxon>Bacteria</taxon>
        <taxon>Pseudomonadati</taxon>
        <taxon>Bacteroidota</taxon>
        <taxon>Cytophagia</taxon>
        <taxon>Cytophagales</taxon>
        <taxon>Hymenobacteraceae</taxon>
        <taxon>Hymenobacter</taxon>
    </lineage>
</organism>
<dbReference type="PROSITE" id="PS50206">
    <property type="entry name" value="RHODANESE_3"/>
    <property type="match status" value="1"/>
</dbReference>
<evidence type="ECO:0000259" key="2">
    <source>
        <dbReference type="PROSITE" id="PS50206"/>
    </source>
</evidence>
<comment type="caution">
    <text evidence="3">The sequence shown here is derived from an EMBL/GenBank/DDBJ whole genome shotgun (WGS) entry which is preliminary data.</text>
</comment>
<dbReference type="PROSITE" id="PS51257">
    <property type="entry name" value="PROKAR_LIPOPROTEIN"/>
    <property type="match status" value="1"/>
</dbReference>
<feature type="domain" description="Rhodanese" evidence="2">
    <location>
        <begin position="59"/>
        <end position="148"/>
    </location>
</feature>
<name>A0A328BXB8_9BACT</name>
<protein>
    <submittedName>
        <fullName evidence="3">Rhodanese-like domain-containing protein</fullName>
    </submittedName>
</protein>
<dbReference type="NCBIfam" id="NF045521">
    <property type="entry name" value="rhoda_near_glyco"/>
    <property type="match status" value="1"/>
</dbReference>
<dbReference type="CDD" id="cd00158">
    <property type="entry name" value="RHOD"/>
    <property type="match status" value="1"/>
</dbReference>
<gene>
    <name evidence="3" type="ORF">DLM85_02470</name>
</gene>
<proteinExistence type="predicted"/>
<evidence type="ECO:0000313" key="4">
    <source>
        <dbReference type="Proteomes" id="UP000248553"/>
    </source>
</evidence>
<dbReference type="Pfam" id="PF00581">
    <property type="entry name" value="Rhodanese"/>
    <property type="match status" value="1"/>
</dbReference>
<dbReference type="Proteomes" id="UP000248553">
    <property type="component" value="Unassembled WGS sequence"/>
</dbReference>
<dbReference type="Gene3D" id="3.40.250.10">
    <property type="entry name" value="Rhodanese-like domain"/>
    <property type="match status" value="1"/>
</dbReference>
<evidence type="ECO:0000256" key="1">
    <source>
        <dbReference type="SAM" id="SignalP"/>
    </source>
</evidence>
<feature type="chain" id="PRO_5016426919" evidence="1">
    <location>
        <begin position="21"/>
        <end position="175"/>
    </location>
</feature>
<keyword evidence="4" id="KW-1185">Reference proteome</keyword>
<dbReference type="RefSeq" id="WP_111476474.1">
    <property type="nucleotide sequence ID" value="NZ_QHKM01000001.1"/>
</dbReference>
<dbReference type="SUPFAM" id="SSF52821">
    <property type="entry name" value="Rhodanese/Cell cycle control phosphatase"/>
    <property type="match status" value="1"/>
</dbReference>
<evidence type="ECO:0000313" key="3">
    <source>
        <dbReference type="EMBL" id="RAK69738.1"/>
    </source>
</evidence>
<dbReference type="OrthoDB" id="598065at2"/>
<keyword evidence="1" id="KW-0732">Signal</keyword>